<dbReference type="RefSeq" id="WP_301220708.1">
    <property type="nucleotide sequence ID" value="NZ_JAROCB010000006.1"/>
</dbReference>
<proteinExistence type="predicted"/>
<sequence>MLSEQVAAVDPAQRTAGGATVAQGVYGARGNLELIACDQKDGLWVFWFNADRESDPPAAPDVPPGTWSSGLAFAHGVGYRDAWIAQSPLGPDHLEALALRADGVLESWYWSPRAGFQRRPGPVATAASSFRAVHHDGSVLLELTDEGGRTRHLLSTPNGYPARSWRETRSAFAAADPAADLALLISAGVDPAAVAVDTLRSAPSTRAGGTVEVIWRDPSGRLHHLGVPRSPATDA</sequence>
<evidence type="ECO:0000313" key="2">
    <source>
        <dbReference type="Proteomes" id="UP001174210"/>
    </source>
</evidence>
<dbReference type="EMBL" id="JAROCB010000006">
    <property type="protein sequence ID" value="MDN4599369.1"/>
    <property type="molecule type" value="Genomic_DNA"/>
</dbReference>
<name>A0ABT8J526_9MICO</name>
<dbReference type="Proteomes" id="UP001174210">
    <property type="component" value="Unassembled WGS sequence"/>
</dbReference>
<protein>
    <submittedName>
        <fullName evidence="1">Uncharacterized protein</fullName>
    </submittedName>
</protein>
<accession>A0ABT8J526</accession>
<evidence type="ECO:0000313" key="1">
    <source>
        <dbReference type="EMBL" id="MDN4599369.1"/>
    </source>
</evidence>
<organism evidence="1 2">
    <name type="scientific">Leifsonia virtsii</name>
    <dbReference type="NCBI Taxonomy" id="3035915"/>
    <lineage>
        <taxon>Bacteria</taxon>
        <taxon>Bacillati</taxon>
        <taxon>Actinomycetota</taxon>
        <taxon>Actinomycetes</taxon>
        <taxon>Micrococcales</taxon>
        <taxon>Microbacteriaceae</taxon>
        <taxon>Leifsonia</taxon>
    </lineage>
</organism>
<keyword evidence="2" id="KW-1185">Reference proteome</keyword>
<reference evidence="1" key="1">
    <citation type="submission" date="2023-03" db="EMBL/GenBank/DDBJ databases">
        <title>MT1 and MT2 Draft Genomes of Novel Species.</title>
        <authorList>
            <person name="Venkateswaran K."/>
        </authorList>
    </citation>
    <scope>NUCLEOTIDE SEQUENCE</scope>
    <source>
        <strain evidence="1">F6_8S_P_1A</strain>
    </source>
</reference>
<comment type="caution">
    <text evidence="1">The sequence shown here is derived from an EMBL/GenBank/DDBJ whole genome shotgun (WGS) entry which is preliminary data.</text>
</comment>
<gene>
    <name evidence="1" type="ORF">P5G59_19630</name>
</gene>